<dbReference type="InterPro" id="IPR036397">
    <property type="entry name" value="RNaseH_sf"/>
</dbReference>
<reference evidence="1" key="1">
    <citation type="journal article" date="2024" name="BMC Genomics">
        <title>Functional annotation of a divergent genome using sequence and structure-based similarity.</title>
        <authorList>
            <person name="Svedberg D."/>
            <person name="Winiger R.R."/>
            <person name="Berg A."/>
            <person name="Sharma H."/>
            <person name="Tellgren-Roth C."/>
            <person name="Debrunner-Vossbrinck B.A."/>
            <person name="Vossbrinck C.R."/>
            <person name="Barandun J."/>
        </authorList>
    </citation>
    <scope>NUCLEOTIDE SEQUENCE</scope>
    <source>
        <strain evidence="1">Illinois isolate</strain>
    </source>
</reference>
<evidence type="ECO:0000313" key="1">
    <source>
        <dbReference type="EMBL" id="WUR04942.1"/>
    </source>
</evidence>
<dbReference type="Proteomes" id="UP001334084">
    <property type="component" value="Chromosome 11"/>
</dbReference>
<dbReference type="AlphaFoldDB" id="A0AAX4JG29"/>
<dbReference type="RefSeq" id="XP_065331087.1">
    <property type="nucleotide sequence ID" value="XM_065475015.1"/>
</dbReference>
<dbReference type="GeneID" id="90542782"/>
<evidence type="ECO:0000313" key="2">
    <source>
        <dbReference type="Proteomes" id="UP001334084"/>
    </source>
</evidence>
<keyword evidence="2" id="KW-1185">Reference proteome</keyword>
<dbReference type="Gene3D" id="3.30.420.10">
    <property type="entry name" value="Ribonuclease H-like superfamily/Ribonuclease H"/>
    <property type="match status" value="2"/>
</dbReference>
<name>A0AAX4JG29_9MICR</name>
<dbReference type="EMBL" id="CP142736">
    <property type="protein sequence ID" value="WUR04942.1"/>
    <property type="molecule type" value="Genomic_DNA"/>
</dbReference>
<accession>A0AAX4JG29</accession>
<organism evidence="1 2">
    <name type="scientific">Vairimorpha necatrix</name>
    <dbReference type="NCBI Taxonomy" id="6039"/>
    <lineage>
        <taxon>Eukaryota</taxon>
        <taxon>Fungi</taxon>
        <taxon>Fungi incertae sedis</taxon>
        <taxon>Microsporidia</taxon>
        <taxon>Nosematidae</taxon>
        <taxon>Vairimorpha</taxon>
    </lineage>
</organism>
<proteinExistence type="predicted"/>
<protein>
    <submittedName>
        <fullName evidence="1">Integrase catalytic domain-containing protein</fullName>
    </submittedName>
</protein>
<dbReference type="KEGG" id="vnx:VNE69_11108"/>
<sequence>MTDIFSKFTRIWFKEKFRSVEVIECINTWIRECGKPKTPISDNGPQYLIPPYFPQSNGILERINKTIVEVLRMNKGTKMSDIVRKIEHRINNNINTSLEFHLEKLYGEITSMM</sequence>
<gene>
    <name evidence="1" type="ORF">VNE69_11108</name>
</gene>
<dbReference type="GO" id="GO:0003676">
    <property type="term" value="F:nucleic acid binding"/>
    <property type="evidence" value="ECO:0007669"/>
    <property type="project" value="InterPro"/>
</dbReference>
<dbReference type="SUPFAM" id="SSF53098">
    <property type="entry name" value="Ribonuclease H-like"/>
    <property type="match status" value="1"/>
</dbReference>
<dbReference type="InterPro" id="IPR012337">
    <property type="entry name" value="RNaseH-like_sf"/>
</dbReference>